<feature type="signal peptide" evidence="2">
    <location>
        <begin position="1"/>
        <end position="22"/>
    </location>
</feature>
<dbReference type="EMBL" id="JALNMH010000001">
    <property type="protein sequence ID" value="MCK7592254.1"/>
    <property type="molecule type" value="Genomic_DNA"/>
</dbReference>
<feature type="region of interest" description="Disordered" evidence="1">
    <location>
        <begin position="152"/>
        <end position="197"/>
    </location>
</feature>
<keyword evidence="2" id="KW-0732">Signal</keyword>
<name>A0ABT0GCI4_9GAMM</name>
<sequence>MKRLLTALGLLAALFALPAAEARHEPRVRMSLEDLHRGHSLPTAHYAGDRFVAGEHGQAYAIRLANTTPRRLLVVLSVDGINAVTGETAAPDQRGYVLGPYQQTVVRGWRKSLDEVAEFRFAALPYSYAARTGRPDNVGVVGVAVFEERELRPPPAPLPQIGEGRRDSRQRAAPAAEASKSLADAGEAEALGTAHGSRRWDPARQVGFRRASRHPVESDRLYYDSRDNLVAAGILPARYLPRDPRRADPFPLGFVPDP</sequence>
<reference evidence="3" key="1">
    <citation type="submission" date="2022-04" db="EMBL/GenBank/DDBJ databases">
        <title>Lysobacter sp. CAU 1642 isolated from sea sand.</title>
        <authorList>
            <person name="Kim W."/>
        </authorList>
    </citation>
    <scope>NUCLEOTIDE SEQUENCE</scope>
    <source>
        <strain evidence="3">CAU 1642</strain>
    </source>
</reference>
<feature type="compositionally biased region" description="Low complexity" evidence="1">
    <location>
        <begin position="172"/>
        <end position="185"/>
    </location>
</feature>
<proteinExistence type="predicted"/>
<protein>
    <submittedName>
        <fullName evidence="3">Uncharacterized protein</fullName>
    </submittedName>
</protein>
<dbReference type="Proteomes" id="UP001431449">
    <property type="component" value="Unassembled WGS sequence"/>
</dbReference>
<comment type="caution">
    <text evidence="3">The sequence shown here is derived from an EMBL/GenBank/DDBJ whole genome shotgun (WGS) entry which is preliminary data.</text>
</comment>
<evidence type="ECO:0000256" key="1">
    <source>
        <dbReference type="SAM" id="MobiDB-lite"/>
    </source>
</evidence>
<evidence type="ECO:0000256" key="2">
    <source>
        <dbReference type="SAM" id="SignalP"/>
    </source>
</evidence>
<gene>
    <name evidence="3" type="ORF">M0G41_01065</name>
</gene>
<feature type="chain" id="PRO_5047292907" evidence="2">
    <location>
        <begin position="23"/>
        <end position="258"/>
    </location>
</feature>
<evidence type="ECO:0000313" key="3">
    <source>
        <dbReference type="EMBL" id="MCK7592254.1"/>
    </source>
</evidence>
<evidence type="ECO:0000313" key="4">
    <source>
        <dbReference type="Proteomes" id="UP001431449"/>
    </source>
</evidence>
<dbReference type="RefSeq" id="WP_248204296.1">
    <property type="nucleotide sequence ID" value="NZ_JALNMH010000001.1"/>
</dbReference>
<keyword evidence="4" id="KW-1185">Reference proteome</keyword>
<organism evidence="3 4">
    <name type="scientific">Pseudomarimonas salicorniae</name>
    <dbReference type="NCBI Taxonomy" id="2933270"/>
    <lineage>
        <taxon>Bacteria</taxon>
        <taxon>Pseudomonadati</taxon>
        <taxon>Pseudomonadota</taxon>
        <taxon>Gammaproteobacteria</taxon>
        <taxon>Lysobacterales</taxon>
        <taxon>Lysobacteraceae</taxon>
        <taxon>Pseudomarimonas</taxon>
    </lineage>
</organism>
<accession>A0ABT0GCI4</accession>